<organism evidence="1">
    <name type="scientific">Athelia psychrophila</name>
    <dbReference type="NCBI Taxonomy" id="1759441"/>
    <lineage>
        <taxon>Eukaryota</taxon>
        <taxon>Fungi</taxon>
        <taxon>Dikarya</taxon>
        <taxon>Basidiomycota</taxon>
        <taxon>Agaricomycotina</taxon>
        <taxon>Agaricomycetes</taxon>
        <taxon>Agaricomycetidae</taxon>
        <taxon>Atheliales</taxon>
        <taxon>Atheliaceae</taxon>
        <taxon>Athelia</taxon>
    </lineage>
</organism>
<sequence length="397" mass="44411">MHDLSFPSCGAAFMSSSESFKDEALSYSFEEYLRSAVLTVGRLLVTQDFEVDLEADTTADAQLATMSDAQLTAMLDEQLAETLWDDQQWHVPDDRSMQGRLPLPVTQEFDLPATTITAQEPMTQQEADEKARLAHRMAEIRSFFESLLSSAPITSTTFHGGEPVDPNIFLSSDDAVYRLDFNGDYPESPDVRLKITSLSSLAKVEALALVGARLFSDVAVRSRINTYGPSGSHCCPVSWAKFILPDLLEDGAPASTDAYGRQHAIPQWYGKFTNDEFVEQLQLRMSLVRCPAVAKASPNDIRQAARRYLGTMTKMFRSEHFNKRQNTYQQANCHPDIPQSWVIKDDPSAAFRDRDVLDNRPRIHYNPAGMLWDQAAGSKELASGTAMLRLRVTRARV</sequence>
<dbReference type="EMBL" id="KV417526">
    <property type="protein sequence ID" value="KZP24375.1"/>
    <property type="molecule type" value="Genomic_DNA"/>
</dbReference>
<dbReference type="AlphaFoldDB" id="A0A166MVW4"/>
<name>A0A166MVW4_9AGAM</name>
<protein>
    <submittedName>
        <fullName evidence="1">Uncharacterized protein</fullName>
    </submittedName>
</protein>
<reference evidence="1" key="1">
    <citation type="journal article" date="2016" name="Mol. Biol. Evol.">
        <title>Comparative Genomics of Early-Diverging Mushroom-Forming Fungi Provides Insights into the Origins of Lignocellulose Decay Capabilities.</title>
        <authorList>
            <person name="Nagy L.G."/>
            <person name="Riley R."/>
            <person name="Tritt A."/>
            <person name="Adam C."/>
            <person name="Daum C."/>
            <person name="Floudas D."/>
            <person name="Sun H."/>
            <person name="Yadav J.S."/>
            <person name="Pangilinan J."/>
            <person name="Larsson K.H."/>
            <person name="Matsuura K."/>
            <person name="Barry K."/>
            <person name="Labutti K."/>
            <person name="Kuo R."/>
            <person name="Ohm R.A."/>
            <person name="Bhattacharya S.S."/>
            <person name="Shirouzu T."/>
            <person name="Yoshinaga Y."/>
            <person name="Martin F.M."/>
            <person name="Grigoriev I.V."/>
            <person name="Hibbett D.S."/>
        </authorList>
    </citation>
    <scope>NUCLEOTIDE SEQUENCE [LARGE SCALE GENOMIC DNA]</scope>
    <source>
        <strain evidence="1">CBS 109695</strain>
    </source>
</reference>
<evidence type="ECO:0000313" key="1">
    <source>
        <dbReference type="EMBL" id="KZP24375.1"/>
    </source>
</evidence>
<accession>A0A166MVW4</accession>
<proteinExistence type="predicted"/>
<gene>
    <name evidence="1" type="ORF">FIBSPDRAFT_888838</name>
</gene>